<name>A0AAE0LYE3_9PEZI</name>
<comment type="caution">
    <text evidence="2">The sequence shown here is derived from an EMBL/GenBank/DDBJ whole genome shotgun (WGS) entry which is preliminary data.</text>
</comment>
<keyword evidence="3" id="KW-1185">Reference proteome</keyword>
<protein>
    <submittedName>
        <fullName evidence="2">Uncharacterized protein</fullName>
    </submittedName>
</protein>
<feature type="region of interest" description="Disordered" evidence="1">
    <location>
        <begin position="100"/>
        <end position="122"/>
    </location>
</feature>
<reference evidence="2" key="2">
    <citation type="submission" date="2023-06" db="EMBL/GenBank/DDBJ databases">
        <authorList>
            <consortium name="Lawrence Berkeley National Laboratory"/>
            <person name="Haridas S."/>
            <person name="Hensen N."/>
            <person name="Bonometti L."/>
            <person name="Westerberg I."/>
            <person name="Brannstrom I.O."/>
            <person name="Guillou S."/>
            <person name="Cros-Aarteil S."/>
            <person name="Calhoun S."/>
            <person name="Kuo A."/>
            <person name="Mondo S."/>
            <person name="Pangilinan J."/>
            <person name="Riley R."/>
            <person name="Labutti K."/>
            <person name="Andreopoulos B."/>
            <person name="Lipzen A."/>
            <person name="Chen C."/>
            <person name="Yanf M."/>
            <person name="Daum C."/>
            <person name="Ng V."/>
            <person name="Clum A."/>
            <person name="Steindorff A."/>
            <person name="Ohm R."/>
            <person name="Martin F."/>
            <person name="Silar P."/>
            <person name="Natvig D."/>
            <person name="Lalanne C."/>
            <person name="Gautier V."/>
            <person name="Ament-Velasquez S.L."/>
            <person name="Kruys A."/>
            <person name="Hutchinson M.I."/>
            <person name="Powell A.J."/>
            <person name="Barry K."/>
            <person name="Miller A.N."/>
            <person name="Grigoriev I.V."/>
            <person name="Debuchy R."/>
            <person name="Gladieux P."/>
            <person name="Thoren M.H."/>
            <person name="Johannesson H."/>
        </authorList>
    </citation>
    <scope>NUCLEOTIDE SEQUENCE</scope>
    <source>
        <strain evidence="2">CBS 118394</strain>
    </source>
</reference>
<accession>A0AAE0LYE3</accession>
<sequence length="122" mass="12928">MALLWSILPAHTALPGFSHLPLSIQVQPGLSISVVRVVLSKVSGASKHLHDCLGNQICATFSVGPLQSFFLAKGQRVACISAAGEYCGPKKRLHANWHRRSGAAPAAQIGQRGEPKNALQTP</sequence>
<dbReference type="EMBL" id="JAUEDM010000009">
    <property type="protein sequence ID" value="KAK3312481.1"/>
    <property type="molecule type" value="Genomic_DNA"/>
</dbReference>
<proteinExistence type="predicted"/>
<dbReference type="AlphaFoldDB" id="A0AAE0LYE3"/>
<organism evidence="2 3">
    <name type="scientific">Apodospora peruviana</name>
    <dbReference type="NCBI Taxonomy" id="516989"/>
    <lineage>
        <taxon>Eukaryota</taxon>
        <taxon>Fungi</taxon>
        <taxon>Dikarya</taxon>
        <taxon>Ascomycota</taxon>
        <taxon>Pezizomycotina</taxon>
        <taxon>Sordariomycetes</taxon>
        <taxon>Sordariomycetidae</taxon>
        <taxon>Sordariales</taxon>
        <taxon>Lasiosphaeriaceae</taxon>
        <taxon>Apodospora</taxon>
    </lineage>
</organism>
<reference evidence="2" key="1">
    <citation type="journal article" date="2023" name="Mol. Phylogenet. Evol.">
        <title>Genome-scale phylogeny and comparative genomics of the fungal order Sordariales.</title>
        <authorList>
            <person name="Hensen N."/>
            <person name="Bonometti L."/>
            <person name="Westerberg I."/>
            <person name="Brannstrom I.O."/>
            <person name="Guillou S."/>
            <person name="Cros-Aarteil S."/>
            <person name="Calhoun S."/>
            <person name="Haridas S."/>
            <person name="Kuo A."/>
            <person name="Mondo S."/>
            <person name="Pangilinan J."/>
            <person name="Riley R."/>
            <person name="LaButti K."/>
            <person name="Andreopoulos B."/>
            <person name="Lipzen A."/>
            <person name="Chen C."/>
            <person name="Yan M."/>
            <person name="Daum C."/>
            <person name="Ng V."/>
            <person name="Clum A."/>
            <person name="Steindorff A."/>
            <person name="Ohm R.A."/>
            <person name="Martin F."/>
            <person name="Silar P."/>
            <person name="Natvig D.O."/>
            <person name="Lalanne C."/>
            <person name="Gautier V."/>
            <person name="Ament-Velasquez S.L."/>
            <person name="Kruys A."/>
            <person name="Hutchinson M.I."/>
            <person name="Powell A.J."/>
            <person name="Barry K."/>
            <person name="Miller A.N."/>
            <person name="Grigoriev I.V."/>
            <person name="Debuchy R."/>
            <person name="Gladieux P."/>
            <person name="Hiltunen Thoren M."/>
            <person name="Johannesson H."/>
        </authorList>
    </citation>
    <scope>NUCLEOTIDE SEQUENCE</scope>
    <source>
        <strain evidence="2">CBS 118394</strain>
    </source>
</reference>
<evidence type="ECO:0000313" key="3">
    <source>
        <dbReference type="Proteomes" id="UP001283341"/>
    </source>
</evidence>
<gene>
    <name evidence="2" type="ORF">B0H66DRAFT_538778</name>
</gene>
<evidence type="ECO:0000313" key="2">
    <source>
        <dbReference type="EMBL" id="KAK3312481.1"/>
    </source>
</evidence>
<dbReference type="Proteomes" id="UP001283341">
    <property type="component" value="Unassembled WGS sequence"/>
</dbReference>
<evidence type="ECO:0000256" key="1">
    <source>
        <dbReference type="SAM" id="MobiDB-lite"/>
    </source>
</evidence>